<feature type="region of interest" description="Disordered" evidence="1">
    <location>
        <begin position="1"/>
        <end position="119"/>
    </location>
</feature>
<dbReference type="Proteomes" id="UP001066276">
    <property type="component" value="Chromosome 4_2"/>
</dbReference>
<gene>
    <name evidence="2" type="ORF">NDU88_004487</name>
</gene>
<feature type="compositionally biased region" description="Polar residues" evidence="1">
    <location>
        <begin position="1"/>
        <end position="12"/>
    </location>
</feature>
<evidence type="ECO:0000256" key="1">
    <source>
        <dbReference type="SAM" id="MobiDB-lite"/>
    </source>
</evidence>
<dbReference type="EMBL" id="JANPWB010000008">
    <property type="protein sequence ID" value="KAJ1164040.1"/>
    <property type="molecule type" value="Genomic_DNA"/>
</dbReference>
<evidence type="ECO:0000313" key="2">
    <source>
        <dbReference type="EMBL" id="KAJ1164040.1"/>
    </source>
</evidence>
<proteinExistence type="predicted"/>
<comment type="caution">
    <text evidence="2">The sequence shown here is derived from an EMBL/GenBank/DDBJ whole genome shotgun (WGS) entry which is preliminary data.</text>
</comment>
<feature type="compositionally biased region" description="Basic and acidic residues" evidence="1">
    <location>
        <begin position="46"/>
        <end position="64"/>
    </location>
</feature>
<feature type="compositionally biased region" description="Basic and acidic residues" evidence="1">
    <location>
        <begin position="26"/>
        <end position="36"/>
    </location>
</feature>
<organism evidence="2 3">
    <name type="scientific">Pleurodeles waltl</name>
    <name type="common">Iberian ribbed newt</name>
    <dbReference type="NCBI Taxonomy" id="8319"/>
    <lineage>
        <taxon>Eukaryota</taxon>
        <taxon>Metazoa</taxon>
        <taxon>Chordata</taxon>
        <taxon>Craniata</taxon>
        <taxon>Vertebrata</taxon>
        <taxon>Euteleostomi</taxon>
        <taxon>Amphibia</taxon>
        <taxon>Batrachia</taxon>
        <taxon>Caudata</taxon>
        <taxon>Salamandroidea</taxon>
        <taxon>Salamandridae</taxon>
        <taxon>Pleurodelinae</taxon>
        <taxon>Pleurodeles</taxon>
    </lineage>
</organism>
<keyword evidence="3" id="KW-1185">Reference proteome</keyword>
<name>A0AAV7SJ19_PLEWA</name>
<feature type="compositionally biased region" description="Basic and acidic residues" evidence="1">
    <location>
        <begin position="97"/>
        <end position="112"/>
    </location>
</feature>
<dbReference type="AlphaFoldDB" id="A0AAV7SJ19"/>
<sequence length="119" mass="13747">MAVDQSPTTSGSRRAEPAALCPFGRKSGDSHREEQKRRGKPPGEPQKCRSEDDDREHTRTEPRSHLYRRRSRTPPWRSAEQHQWRGRRPARIPATFQEKRGLSRCEGKEGVDGRGLYNL</sequence>
<evidence type="ECO:0000313" key="3">
    <source>
        <dbReference type="Proteomes" id="UP001066276"/>
    </source>
</evidence>
<reference evidence="2" key="1">
    <citation type="journal article" date="2022" name="bioRxiv">
        <title>Sequencing and chromosome-scale assembly of the giantPleurodeles waltlgenome.</title>
        <authorList>
            <person name="Brown T."/>
            <person name="Elewa A."/>
            <person name="Iarovenko S."/>
            <person name="Subramanian E."/>
            <person name="Araus A.J."/>
            <person name="Petzold A."/>
            <person name="Susuki M."/>
            <person name="Suzuki K.-i.T."/>
            <person name="Hayashi T."/>
            <person name="Toyoda A."/>
            <person name="Oliveira C."/>
            <person name="Osipova E."/>
            <person name="Leigh N.D."/>
            <person name="Simon A."/>
            <person name="Yun M.H."/>
        </authorList>
    </citation>
    <scope>NUCLEOTIDE SEQUENCE</scope>
    <source>
        <strain evidence="2">20211129_DDA</strain>
        <tissue evidence="2">Liver</tissue>
    </source>
</reference>
<protein>
    <submittedName>
        <fullName evidence="2">Uncharacterized protein</fullName>
    </submittedName>
</protein>
<accession>A0AAV7SJ19</accession>